<comment type="caution">
    <text evidence="1">The sequence shown here is derived from an EMBL/GenBank/DDBJ whole genome shotgun (WGS) entry which is preliminary data.</text>
</comment>
<sequence>MSGAHTDGAWHVEDPMGDGVEDDLWIVVGDQAHNWRCLALVSCDVEKGPVPKPVYRPQRDANARLITAAPDLLAALLEAHRALNFYEWYNNPASGWASEDNTTVRGVVDAAIAKATGGAA</sequence>
<dbReference type="Proteomes" id="UP000238954">
    <property type="component" value="Chromosome"/>
</dbReference>
<dbReference type="EMBL" id="PHFW01000001">
    <property type="protein sequence ID" value="PQM29429.1"/>
    <property type="molecule type" value="Genomic_DNA"/>
</dbReference>
<evidence type="ECO:0000313" key="1">
    <source>
        <dbReference type="EMBL" id="PQM29429.1"/>
    </source>
</evidence>
<proteinExistence type="predicted"/>
<accession>A0A2S8BB21</accession>
<dbReference type="RefSeq" id="WP_105997387.1">
    <property type="nucleotide sequence ID" value="NZ_CM009578.1"/>
</dbReference>
<name>A0A2S8BB21_9SPHN</name>
<protein>
    <submittedName>
        <fullName evidence="1">Uncharacterized protein</fullName>
    </submittedName>
</protein>
<dbReference type="AlphaFoldDB" id="A0A2S8BB21"/>
<reference evidence="2" key="1">
    <citation type="submission" date="2017-11" db="EMBL/GenBank/DDBJ databases">
        <title>The complete genome sequence of Sphingopyxis pomeranensis sp. nov. strain WS5A3p.</title>
        <authorList>
            <person name="Kaminski M.A."/>
        </authorList>
    </citation>
    <scope>NUCLEOTIDE SEQUENCE [LARGE SCALE GENOMIC DNA]</scope>
    <source>
        <strain evidence="2">WS5A3p</strain>
    </source>
</reference>
<organism evidence="1 2">
    <name type="scientific">Sphingopyxis lindanitolerans</name>
    <dbReference type="NCBI Taxonomy" id="2054227"/>
    <lineage>
        <taxon>Bacteria</taxon>
        <taxon>Pseudomonadati</taxon>
        <taxon>Pseudomonadota</taxon>
        <taxon>Alphaproteobacteria</taxon>
        <taxon>Sphingomonadales</taxon>
        <taxon>Sphingomonadaceae</taxon>
        <taxon>Sphingopyxis</taxon>
    </lineage>
</organism>
<keyword evidence="2" id="KW-1185">Reference proteome</keyword>
<evidence type="ECO:0000313" key="2">
    <source>
        <dbReference type="Proteomes" id="UP000238954"/>
    </source>
</evidence>
<gene>
    <name evidence="1" type="ORF">CVO77_00380</name>
</gene>
<dbReference type="OrthoDB" id="7226352at2"/>